<evidence type="ECO:0000313" key="3">
    <source>
        <dbReference type="Proteomes" id="UP000268652"/>
    </source>
</evidence>
<gene>
    <name evidence="2" type="ORF">D7318_26690</name>
    <name evidence="1" type="ORF">D7319_20105</name>
</gene>
<name>A0A3A9W2M9_9ACTN</name>
<dbReference type="Proteomes" id="UP000275024">
    <property type="component" value="Unassembled WGS sequence"/>
</dbReference>
<dbReference type="Pfam" id="PF19690">
    <property type="entry name" value="DUF6191"/>
    <property type="match status" value="1"/>
</dbReference>
<dbReference type="AlphaFoldDB" id="A0A3A9W2M9"/>
<dbReference type="OrthoDB" id="3692692at2"/>
<dbReference type="RefSeq" id="WP_120699779.1">
    <property type="nucleotide sequence ID" value="NZ_RBDX01000017.1"/>
</dbReference>
<dbReference type="Proteomes" id="UP000268652">
    <property type="component" value="Unassembled WGS sequence"/>
</dbReference>
<sequence length="96" mass="10393">MGIVVFMTLPGLVILLTAVAFVDRVLVSWRGGARGGGVSATGFEMLHASLLPGKEHEIRQREVTTLLREEEGDGAPPHSRVDLDQGTAFIRTRDLP</sequence>
<dbReference type="InterPro" id="IPR045684">
    <property type="entry name" value="DUF6191"/>
</dbReference>
<reference evidence="3 4" key="1">
    <citation type="submission" date="2018-09" db="EMBL/GenBank/DDBJ databases">
        <title>Streptomyces sp. nov. DS1-2, an endophytic actinomycete isolated from roots of Dendrobium scabrilingue.</title>
        <authorList>
            <person name="Kuncharoen N."/>
            <person name="Kudo T."/>
            <person name="Ohkuma M."/>
            <person name="Yuki M."/>
            <person name="Tanasupawat S."/>
        </authorList>
    </citation>
    <scope>NUCLEOTIDE SEQUENCE [LARGE SCALE GENOMIC DNA]</scope>
    <source>
        <strain evidence="1 4">AZ1-7</strain>
        <strain evidence="2 3">DS1-2</strain>
    </source>
</reference>
<dbReference type="EMBL" id="RBDY01000030">
    <property type="protein sequence ID" value="RKN15858.1"/>
    <property type="molecule type" value="Genomic_DNA"/>
</dbReference>
<proteinExistence type="predicted"/>
<evidence type="ECO:0000313" key="1">
    <source>
        <dbReference type="EMBL" id="RKN07002.1"/>
    </source>
</evidence>
<evidence type="ECO:0000313" key="2">
    <source>
        <dbReference type="EMBL" id="RKN15858.1"/>
    </source>
</evidence>
<comment type="caution">
    <text evidence="1">The sequence shown here is derived from an EMBL/GenBank/DDBJ whole genome shotgun (WGS) entry which is preliminary data.</text>
</comment>
<accession>A0A3A9W2M9</accession>
<evidence type="ECO:0000313" key="4">
    <source>
        <dbReference type="Proteomes" id="UP000275024"/>
    </source>
</evidence>
<dbReference type="EMBL" id="RBDX01000017">
    <property type="protein sequence ID" value="RKN07002.1"/>
    <property type="molecule type" value="Genomic_DNA"/>
</dbReference>
<keyword evidence="3" id="KW-1185">Reference proteome</keyword>
<organism evidence="1 4">
    <name type="scientific">Streptomyces radicis</name>
    <dbReference type="NCBI Taxonomy" id="1750517"/>
    <lineage>
        <taxon>Bacteria</taxon>
        <taxon>Bacillati</taxon>
        <taxon>Actinomycetota</taxon>
        <taxon>Actinomycetes</taxon>
        <taxon>Kitasatosporales</taxon>
        <taxon>Streptomycetaceae</taxon>
        <taxon>Streptomyces</taxon>
    </lineage>
</organism>
<protein>
    <submittedName>
        <fullName evidence="1">Uncharacterized protein</fullName>
    </submittedName>
</protein>